<feature type="compositionally biased region" description="Low complexity" evidence="2">
    <location>
        <begin position="317"/>
        <end position="326"/>
    </location>
</feature>
<keyword evidence="5" id="KW-1185">Reference proteome</keyword>
<feature type="compositionally biased region" description="Low complexity" evidence="2">
    <location>
        <begin position="554"/>
        <end position="563"/>
    </location>
</feature>
<feature type="compositionally biased region" description="Polar residues" evidence="2">
    <location>
        <begin position="409"/>
        <end position="429"/>
    </location>
</feature>
<feature type="compositionally biased region" description="Basic and acidic residues" evidence="2">
    <location>
        <begin position="768"/>
        <end position="777"/>
    </location>
</feature>
<dbReference type="AlphaFoldDB" id="A0A9W6WVH8"/>
<feature type="region of interest" description="Disordered" evidence="2">
    <location>
        <begin position="826"/>
        <end position="845"/>
    </location>
</feature>
<organism evidence="4 5">
    <name type="scientific">Phytophthora lilii</name>
    <dbReference type="NCBI Taxonomy" id="2077276"/>
    <lineage>
        <taxon>Eukaryota</taxon>
        <taxon>Sar</taxon>
        <taxon>Stramenopiles</taxon>
        <taxon>Oomycota</taxon>
        <taxon>Peronosporomycetes</taxon>
        <taxon>Peronosporales</taxon>
        <taxon>Peronosporaceae</taxon>
        <taxon>Phytophthora</taxon>
    </lineage>
</organism>
<accession>A0A9W6WVH8</accession>
<feature type="domain" description="Retrotransposon gag" evidence="3">
    <location>
        <begin position="629"/>
        <end position="699"/>
    </location>
</feature>
<feature type="region of interest" description="Disordered" evidence="2">
    <location>
        <begin position="409"/>
        <end position="563"/>
    </location>
</feature>
<feature type="compositionally biased region" description="Low complexity" evidence="2">
    <location>
        <begin position="195"/>
        <end position="204"/>
    </location>
</feature>
<feature type="compositionally biased region" description="Polar residues" evidence="2">
    <location>
        <begin position="786"/>
        <end position="795"/>
    </location>
</feature>
<evidence type="ECO:0000256" key="1">
    <source>
        <dbReference type="SAM" id="Coils"/>
    </source>
</evidence>
<feature type="region of interest" description="Disordered" evidence="2">
    <location>
        <begin position="89"/>
        <end position="121"/>
    </location>
</feature>
<evidence type="ECO:0000313" key="4">
    <source>
        <dbReference type="EMBL" id="GMF17875.1"/>
    </source>
</evidence>
<dbReference type="InterPro" id="IPR005162">
    <property type="entry name" value="Retrotrans_gag_dom"/>
</dbReference>
<dbReference type="Pfam" id="PF03732">
    <property type="entry name" value="Retrotrans_gag"/>
    <property type="match status" value="1"/>
</dbReference>
<evidence type="ECO:0000259" key="3">
    <source>
        <dbReference type="Pfam" id="PF03732"/>
    </source>
</evidence>
<feature type="compositionally biased region" description="Basic residues" evidence="2">
    <location>
        <begin position="213"/>
        <end position="243"/>
    </location>
</feature>
<name>A0A9W6WVH8_9STRA</name>
<feature type="compositionally biased region" description="Polar residues" evidence="2">
    <location>
        <begin position="92"/>
        <end position="103"/>
    </location>
</feature>
<feature type="region of interest" description="Disordered" evidence="2">
    <location>
        <begin position="724"/>
        <end position="808"/>
    </location>
</feature>
<feature type="region of interest" description="Disordered" evidence="2">
    <location>
        <begin position="307"/>
        <end position="326"/>
    </location>
</feature>
<feature type="region of interest" description="Disordered" evidence="2">
    <location>
        <begin position="171"/>
        <end position="257"/>
    </location>
</feature>
<sequence length="845" mass="93670">MSCNEVTGNDAQVWSTKKVIRTEIYGSRIMKSPPDTACRSHCTAFVHPVAELSPVASLLGEPTCGTLERRYALHPGRVAADRAPSMFDTFGGSDQSLPSATTGSLTSRDSSSASSMWSSSRGGHLPYAGIVLSARDQGGAASAGPVGMYVTHTVLPSAPAEVDQDDVVMSESASTYARKRRSKAASGARTRRSEATLSSSSEEPSASDDEGRRHRRSRSRRGSKRSSQSRKRSSSRRSRRLSRSVRSEVSAASATSGATQVALNTMNQVQDAVSQMERKQGSTLKKIGLDLKAELARMVHDQLGDVRPKQEPTRSHLGPALETPPAEALEAARVEAARLERERVEAELGQHHAQEQAHLAQETQRNAAMRESVQRELNELRADRDRERETAKNLQTFLTRQLRDLRTTATNTQRAVATSGRDTATQAQTDVGRATLHPFAGNPTTSHAPKCEHGKGIGRPARRSTRDAQASVAKTETAPAEEVSPHAPSITLKRDVSERANKANTESNRSVPKKKFSKKASRRRDDPPDSDPSSDSSSDDSSSEDSDSSSFKDVTPNVTTTTTSQGGTTVFTFNLYVNASSLEDINEKASLVVRVRWLERFQSLAVHGCWTDKVNGCWTDKVKLYQFKLKLSSSVRNWRSSLQTSVRRNWKKFIKAFLENYCKARTSDSERCYTVVQKKSETPREFYYRLNKVADKAGNRFSHGEHAALKDLAYVLKQHEEIWQDDDYDTPPSRKPDPRANNQPQGRFRQRRSDRAYVTQSDDDSEGEDTRQVRFQDEVEEVTAKEATSVSTTALSEAGSVEAQESSLKQNISDEVYKVMDNIMNNSRWKPSTRDTRPKFPFGLW</sequence>
<feature type="compositionally biased region" description="Acidic residues" evidence="2">
    <location>
        <begin position="537"/>
        <end position="547"/>
    </location>
</feature>
<dbReference type="OrthoDB" id="105565at2759"/>
<feature type="compositionally biased region" description="Low complexity" evidence="2">
    <location>
        <begin position="104"/>
        <end position="120"/>
    </location>
</feature>
<keyword evidence="1" id="KW-0175">Coiled coil</keyword>
<protein>
    <submittedName>
        <fullName evidence="4">Unnamed protein product</fullName>
    </submittedName>
</protein>
<comment type="caution">
    <text evidence="4">The sequence shown here is derived from an EMBL/GenBank/DDBJ whole genome shotgun (WGS) entry which is preliminary data.</text>
</comment>
<reference evidence="4" key="1">
    <citation type="submission" date="2023-04" db="EMBL/GenBank/DDBJ databases">
        <title>Phytophthora lilii NBRC 32176.</title>
        <authorList>
            <person name="Ichikawa N."/>
            <person name="Sato H."/>
            <person name="Tonouchi N."/>
        </authorList>
    </citation>
    <scope>NUCLEOTIDE SEQUENCE</scope>
    <source>
        <strain evidence="4">NBRC 32176</strain>
    </source>
</reference>
<proteinExistence type="predicted"/>
<feature type="compositionally biased region" description="Basic and acidic residues" evidence="2">
    <location>
        <begin position="492"/>
        <end position="501"/>
    </location>
</feature>
<dbReference type="EMBL" id="BSXW01000298">
    <property type="protein sequence ID" value="GMF17875.1"/>
    <property type="molecule type" value="Genomic_DNA"/>
</dbReference>
<gene>
    <name evidence="4" type="ORF">Plil01_000660400</name>
</gene>
<evidence type="ECO:0000313" key="5">
    <source>
        <dbReference type="Proteomes" id="UP001165083"/>
    </source>
</evidence>
<dbReference type="Proteomes" id="UP001165083">
    <property type="component" value="Unassembled WGS sequence"/>
</dbReference>
<evidence type="ECO:0000256" key="2">
    <source>
        <dbReference type="SAM" id="MobiDB-lite"/>
    </source>
</evidence>
<feature type="coiled-coil region" evidence="1">
    <location>
        <begin position="329"/>
        <end position="397"/>
    </location>
</feature>
<feature type="compositionally biased region" description="Basic residues" evidence="2">
    <location>
        <begin position="511"/>
        <end position="522"/>
    </location>
</feature>